<keyword evidence="2" id="KW-1185">Reference proteome</keyword>
<dbReference type="EMBL" id="JANPWB010000013">
    <property type="protein sequence ID" value="KAJ1106103.1"/>
    <property type="molecule type" value="Genomic_DNA"/>
</dbReference>
<comment type="caution">
    <text evidence="1">The sequence shown here is derived from an EMBL/GenBank/DDBJ whole genome shotgun (WGS) entry which is preliminary data.</text>
</comment>
<sequence>MLLAAQDGEIKSGCRLRLYVPIRLAYLGKEEEERCEERDKKLNPTAVHGKDQHAGRGPLVCSDGILPSPGAAAILVRLNPASEGEEVGRGCRWRRPLELVQGHCEGPLAKALHRGQSGLSTMTVGTGAQQNILNCKNDMKATHQ</sequence>
<name>A0AAV7MQX7_PLEWA</name>
<accession>A0AAV7MQX7</accession>
<proteinExistence type="predicted"/>
<gene>
    <name evidence="1" type="ORF">NDU88_003506</name>
</gene>
<protein>
    <submittedName>
        <fullName evidence="1">Uncharacterized protein</fullName>
    </submittedName>
</protein>
<organism evidence="1 2">
    <name type="scientific">Pleurodeles waltl</name>
    <name type="common">Iberian ribbed newt</name>
    <dbReference type="NCBI Taxonomy" id="8319"/>
    <lineage>
        <taxon>Eukaryota</taxon>
        <taxon>Metazoa</taxon>
        <taxon>Chordata</taxon>
        <taxon>Craniata</taxon>
        <taxon>Vertebrata</taxon>
        <taxon>Euteleostomi</taxon>
        <taxon>Amphibia</taxon>
        <taxon>Batrachia</taxon>
        <taxon>Caudata</taxon>
        <taxon>Salamandroidea</taxon>
        <taxon>Salamandridae</taxon>
        <taxon>Pleurodelinae</taxon>
        <taxon>Pleurodeles</taxon>
    </lineage>
</organism>
<evidence type="ECO:0000313" key="1">
    <source>
        <dbReference type="EMBL" id="KAJ1106103.1"/>
    </source>
</evidence>
<dbReference type="Proteomes" id="UP001066276">
    <property type="component" value="Chromosome 9"/>
</dbReference>
<evidence type="ECO:0000313" key="2">
    <source>
        <dbReference type="Proteomes" id="UP001066276"/>
    </source>
</evidence>
<dbReference type="AlphaFoldDB" id="A0AAV7MQX7"/>
<reference evidence="1" key="1">
    <citation type="journal article" date="2022" name="bioRxiv">
        <title>Sequencing and chromosome-scale assembly of the giantPleurodeles waltlgenome.</title>
        <authorList>
            <person name="Brown T."/>
            <person name="Elewa A."/>
            <person name="Iarovenko S."/>
            <person name="Subramanian E."/>
            <person name="Araus A.J."/>
            <person name="Petzold A."/>
            <person name="Susuki M."/>
            <person name="Suzuki K.-i.T."/>
            <person name="Hayashi T."/>
            <person name="Toyoda A."/>
            <person name="Oliveira C."/>
            <person name="Osipova E."/>
            <person name="Leigh N.D."/>
            <person name="Simon A."/>
            <person name="Yun M.H."/>
        </authorList>
    </citation>
    <scope>NUCLEOTIDE SEQUENCE</scope>
    <source>
        <strain evidence="1">20211129_DDA</strain>
        <tissue evidence="1">Liver</tissue>
    </source>
</reference>